<dbReference type="Gene3D" id="4.10.240.10">
    <property type="entry name" value="Zn(2)-C6 fungal-type DNA-binding domain"/>
    <property type="match status" value="1"/>
</dbReference>
<evidence type="ECO:0000256" key="2">
    <source>
        <dbReference type="ARBA" id="ARBA00022723"/>
    </source>
</evidence>
<dbReference type="Pfam" id="PF04082">
    <property type="entry name" value="Fungal_trans"/>
    <property type="match status" value="1"/>
</dbReference>
<feature type="region of interest" description="Disordered" evidence="7">
    <location>
        <begin position="42"/>
        <end position="84"/>
    </location>
</feature>
<evidence type="ECO:0000259" key="8">
    <source>
        <dbReference type="PROSITE" id="PS50048"/>
    </source>
</evidence>
<feature type="domain" description="Zn(2)-C6 fungal-type" evidence="8">
    <location>
        <begin position="13"/>
        <end position="43"/>
    </location>
</feature>
<evidence type="ECO:0000256" key="6">
    <source>
        <dbReference type="ARBA" id="ARBA00023242"/>
    </source>
</evidence>
<dbReference type="OrthoDB" id="270167at2759"/>
<keyword evidence="2" id="KW-0479">Metal-binding</keyword>
<evidence type="ECO:0000256" key="4">
    <source>
        <dbReference type="ARBA" id="ARBA00023125"/>
    </source>
</evidence>
<keyword evidence="10" id="KW-1185">Reference proteome</keyword>
<accession>A0A5N5WR11</accession>
<evidence type="ECO:0000256" key="1">
    <source>
        <dbReference type="ARBA" id="ARBA00004123"/>
    </source>
</evidence>
<proteinExistence type="predicted"/>
<dbReference type="InterPro" id="IPR007219">
    <property type="entry name" value="XnlR_reg_dom"/>
</dbReference>
<dbReference type="InterPro" id="IPR001138">
    <property type="entry name" value="Zn2Cys6_DnaBD"/>
</dbReference>
<dbReference type="SMART" id="SM00906">
    <property type="entry name" value="Fungal_trans"/>
    <property type="match status" value="1"/>
</dbReference>
<dbReference type="Pfam" id="PF00172">
    <property type="entry name" value="Zn_clus"/>
    <property type="match status" value="1"/>
</dbReference>
<dbReference type="PANTHER" id="PTHR47338:SF20">
    <property type="entry name" value="ZN(II)2CYS6 TRANSCRIPTION FACTOR (EUROFUNG)"/>
    <property type="match status" value="1"/>
</dbReference>
<comment type="subcellular location">
    <subcellularLocation>
        <location evidence="1">Nucleus</location>
    </subcellularLocation>
</comment>
<evidence type="ECO:0000256" key="7">
    <source>
        <dbReference type="SAM" id="MobiDB-lite"/>
    </source>
</evidence>
<dbReference type="PROSITE" id="PS00463">
    <property type="entry name" value="ZN2_CY6_FUNGAL_1"/>
    <property type="match status" value="1"/>
</dbReference>
<dbReference type="GO" id="GO:0003677">
    <property type="term" value="F:DNA binding"/>
    <property type="evidence" value="ECO:0007669"/>
    <property type="project" value="UniProtKB-KW"/>
</dbReference>
<keyword evidence="3" id="KW-0805">Transcription regulation</keyword>
<dbReference type="GO" id="GO:0005634">
    <property type="term" value="C:nucleus"/>
    <property type="evidence" value="ECO:0007669"/>
    <property type="project" value="UniProtKB-SubCell"/>
</dbReference>
<dbReference type="SMART" id="SM00066">
    <property type="entry name" value="GAL4"/>
    <property type="match status" value="1"/>
</dbReference>
<feature type="compositionally biased region" description="Polar residues" evidence="7">
    <location>
        <begin position="45"/>
        <end position="69"/>
    </location>
</feature>
<dbReference type="CDD" id="cd12148">
    <property type="entry name" value="fungal_TF_MHR"/>
    <property type="match status" value="1"/>
</dbReference>
<dbReference type="PANTHER" id="PTHR47338">
    <property type="entry name" value="ZN(II)2CYS6 TRANSCRIPTION FACTOR (EUROFUNG)-RELATED"/>
    <property type="match status" value="1"/>
</dbReference>
<dbReference type="GO" id="GO:0009893">
    <property type="term" value="P:positive regulation of metabolic process"/>
    <property type="evidence" value="ECO:0007669"/>
    <property type="project" value="UniProtKB-ARBA"/>
</dbReference>
<dbReference type="GO" id="GO:0000981">
    <property type="term" value="F:DNA-binding transcription factor activity, RNA polymerase II-specific"/>
    <property type="evidence" value="ECO:0007669"/>
    <property type="project" value="InterPro"/>
</dbReference>
<name>A0A5N5WR11_9EURO</name>
<dbReference type="InterPro" id="IPR050815">
    <property type="entry name" value="TF_fung"/>
</dbReference>
<dbReference type="InterPro" id="IPR036864">
    <property type="entry name" value="Zn2-C6_fun-type_DNA-bd_sf"/>
</dbReference>
<dbReference type="GO" id="GO:0006351">
    <property type="term" value="P:DNA-templated transcription"/>
    <property type="evidence" value="ECO:0007669"/>
    <property type="project" value="InterPro"/>
</dbReference>
<keyword evidence="4" id="KW-0238">DNA-binding</keyword>
<dbReference type="CDD" id="cd00067">
    <property type="entry name" value="GAL4"/>
    <property type="match status" value="1"/>
</dbReference>
<evidence type="ECO:0000256" key="3">
    <source>
        <dbReference type="ARBA" id="ARBA00023015"/>
    </source>
</evidence>
<evidence type="ECO:0000313" key="10">
    <source>
        <dbReference type="Proteomes" id="UP000326565"/>
    </source>
</evidence>
<dbReference type="SUPFAM" id="SSF57701">
    <property type="entry name" value="Zn2/Cys6 DNA-binding domain"/>
    <property type="match status" value="1"/>
</dbReference>
<keyword evidence="5" id="KW-0804">Transcription</keyword>
<evidence type="ECO:0000256" key="5">
    <source>
        <dbReference type="ARBA" id="ARBA00023163"/>
    </source>
</evidence>
<dbReference type="EMBL" id="ML732338">
    <property type="protein sequence ID" value="KAB8069502.1"/>
    <property type="molecule type" value="Genomic_DNA"/>
</dbReference>
<protein>
    <submittedName>
        <fullName evidence="9">Fungal-specific transcription factor domain-containing protein</fullName>
    </submittedName>
</protein>
<dbReference type="PROSITE" id="PS50048">
    <property type="entry name" value="ZN2_CY6_FUNGAL_2"/>
    <property type="match status" value="1"/>
</dbReference>
<gene>
    <name evidence="9" type="ORF">BDV29DRAFT_161375</name>
</gene>
<organism evidence="9 10">
    <name type="scientific">Aspergillus leporis</name>
    <dbReference type="NCBI Taxonomy" id="41062"/>
    <lineage>
        <taxon>Eukaryota</taxon>
        <taxon>Fungi</taxon>
        <taxon>Dikarya</taxon>
        <taxon>Ascomycota</taxon>
        <taxon>Pezizomycotina</taxon>
        <taxon>Eurotiomycetes</taxon>
        <taxon>Eurotiomycetidae</taxon>
        <taxon>Eurotiales</taxon>
        <taxon>Aspergillaceae</taxon>
        <taxon>Aspergillus</taxon>
        <taxon>Aspergillus subgen. Circumdati</taxon>
    </lineage>
</organism>
<dbReference type="GO" id="GO:0008270">
    <property type="term" value="F:zinc ion binding"/>
    <property type="evidence" value="ECO:0007669"/>
    <property type="project" value="InterPro"/>
</dbReference>
<evidence type="ECO:0000313" key="9">
    <source>
        <dbReference type="EMBL" id="KAB8069502.1"/>
    </source>
</evidence>
<sequence length="527" mass="59317">MSDRQSHTRATNACLTCRKQKRKCTKERPRCSVCRKTGRACDYTPPSTNSSNAIDSSERSGSQETTGNGSWPHGGVQLPRSSVLGTSTTDGLSTLFLDSDVSPDRSYLENNRHQALPAEYLRYLRNPAQVRHEVDVYFNSVHTFFPIVSKLRLYQQLSNLDRNHDADLALLVIAMQLHTRPCSDIESTDVDLYSVAKACYAFVESGNNFSIKVLQAGILIALYEISNAIHPAAYLTVGHCARLGHAMGVHQRSNAPQMLNRPGTWVELEERRRTWWAVIILDRYVNLGGKNRPFACEDAQPEDLLPADDKNWDRGEITVVEPLAVRANTTIQVCPFTRTCQAAHVLARVLGHLNDRNIDRSFQHQEAMQLHRTAQALSHTLSNELEQWIEKEHDPTAHLQLFSAIGICYSALLILYDSYCCVSMIGFTDDAELQHLCLSAITEVSQEVVQFAKSIRSAIELGGSLKMSPLVLDCLYQAMHNLMWQSHETGNTEFSQMENEIRDVLYLIGTRWKAPHAYVGVLRRSQC</sequence>
<reference evidence="9 10" key="1">
    <citation type="submission" date="2019-04" db="EMBL/GenBank/DDBJ databases">
        <title>Friends and foes A comparative genomics study of 23 Aspergillus species from section Flavi.</title>
        <authorList>
            <consortium name="DOE Joint Genome Institute"/>
            <person name="Kjaerbolling I."/>
            <person name="Vesth T."/>
            <person name="Frisvad J.C."/>
            <person name="Nybo J.L."/>
            <person name="Theobald S."/>
            <person name="Kildgaard S."/>
            <person name="Isbrandt T."/>
            <person name="Kuo A."/>
            <person name="Sato A."/>
            <person name="Lyhne E.K."/>
            <person name="Kogle M.E."/>
            <person name="Wiebenga A."/>
            <person name="Kun R.S."/>
            <person name="Lubbers R.J."/>
            <person name="Makela M.R."/>
            <person name="Barry K."/>
            <person name="Chovatia M."/>
            <person name="Clum A."/>
            <person name="Daum C."/>
            <person name="Haridas S."/>
            <person name="He G."/>
            <person name="LaButti K."/>
            <person name="Lipzen A."/>
            <person name="Mondo S."/>
            <person name="Riley R."/>
            <person name="Salamov A."/>
            <person name="Simmons B.A."/>
            <person name="Magnuson J.K."/>
            <person name="Henrissat B."/>
            <person name="Mortensen U.H."/>
            <person name="Larsen T.O."/>
            <person name="Devries R.P."/>
            <person name="Grigoriev I.V."/>
            <person name="Machida M."/>
            <person name="Baker S.E."/>
            <person name="Andersen M.R."/>
        </authorList>
    </citation>
    <scope>NUCLEOTIDE SEQUENCE [LARGE SCALE GENOMIC DNA]</scope>
    <source>
        <strain evidence="9 10">CBS 151.66</strain>
    </source>
</reference>
<keyword evidence="6" id="KW-0539">Nucleus</keyword>
<dbReference type="Proteomes" id="UP000326565">
    <property type="component" value="Unassembled WGS sequence"/>
</dbReference>
<dbReference type="AlphaFoldDB" id="A0A5N5WR11"/>